<feature type="compositionally biased region" description="Low complexity" evidence="2">
    <location>
        <begin position="263"/>
        <end position="282"/>
    </location>
</feature>
<dbReference type="AlphaFoldDB" id="A0A1Z4JHL8"/>
<evidence type="ECO:0000313" key="4">
    <source>
        <dbReference type="EMBL" id="BAY56153.1"/>
    </source>
</evidence>
<dbReference type="EMBL" id="AP018203">
    <property type="protein sequence ID" value="BAY56153.1"/>
    <property type="molecule type" value="Genomic_DNA"/>
</dbReference>
<evidence type="ECO:0000256" key="1">
    <source>
        <dbReference type="SAM" id="Coils"/>
    </source>
</evidence>
<dbReference type="PANTHER" id="PTHR36740:SF1">
    <property type="entry name" value="PRC-BARREL DOMAIN-CONTAINING PROTEIN"/>
    <property type="match status" value="1"/>
</dbReference>
<dbReference type="Gene3D" id="2.30.30.240">
    <property type="entry name" value="PRC-barrel domain"/>
    <property type="match status" value="1"/>
</dbReference>
<protein>
    <submittedName>
        <fullName evidence="4">PRC-barrel domain-containing protein</fullName>
    </submittedName>
</protein>
<feature type="coiled-coil region" evidence="1">
    <location>
        <begin position="190"/>
        <end position="217"/>
    </location>
</feature>
<dbReference type="InterPro" id="IPR011033">
    <property type="entry name" value="PRC_barrel-like_sf"/>
</dbReference>
<gene>
    <name evidence="4" type="ORF">NIES2135_29830</name>
</gene>
<evidence type="ECO:0000259" key="3">
    <source>
        <dbReference type="Pfam" id="PF05239"/>
    </source>
</evidence>
<dbReference type="PANTHER" id="PTHR36740">
    <property type="entry name" value="PRC DOMAIN-CONTAINING PROTEIN"/>
    <property type="match status" value="1"/>
</dbReference>
<proteinExistence type="predicted"/>
<dbReference type="Pfam" id="PF05239">
    <property type="entry name" value="PRC"/>
    <property type="match status" value="1"/>
</dbReference>
<evidence type="ECO:0000256" key="2">
    <source>
        <dbReference type="SAM" id="MobiDB-lite"/>
    </source>
</evidence>
<keyword evidence="5" id="KW-1185">Reference proteome</keyword>
<name>A0A1Z4JHL8_LEPBY</name>
<reference evidence="4 5" key="1">
    <citation type="submission" date="2017-06" db="EMBL/GenBank/DDBJ databases">
        <title>Genome sequencing of cyanobaciteial culture collection at National Institute for Environmental Studies (NIES).</title>
        <authorList>
            <person name="Hirose Y."/>
            <person name="Shimura Y."/>
            <person name="Fujisawa T."/>
            <person name="Nakamura Y."/>
            <person name="Kawachi M."/>
        </authorList>
    </citation>
    <scope>NUCLEOTIDE SEQUENCE [LARGE SCALE GENOMIC DNA]</scope>
    <source>
        <strain evidence="4 5">NIES-2135</strain>
    </source>
</reference>
<feature type="region of interest" description="Disordered" evidence="2">
    <location>
        <begin position="227"/>
        <end position="290"/>
    </location>
</feature>
<evidence type="ECO:0000313" key="5">
    <source>
        <dbReference type="Proteomes" id="UP000217895"/>
    </source>
</evidence>
<accession>A0A1Z4JHL8</accession>
<dbReference type="SUPFAM" id="SSF50346">
    <property type="entry name" value="PRC-barrel domain"/>
    <property type="match status" value="1"/>
</dbReference>
<organism evidence="4 5">
    <name type="scientific">Leptolyngbya boryana NIES-2135</name>
    <dbReference type="NCBI Taxonomy" id="1973484"/>
    <lineage>
        <taxon>Bacteria</taxon>
        <taxon>Bacillati</taxon>
        <taxon>Cyanobacteriota</taxon>
        <taxon>Cyanophyceae</taxon>
        <taxon>Leptolyngbyales</taxon>
        <taxon>Leptolyngbyaceae</taxon>
        <taxon>Leptolyngbya group</taxon>
        <taxon>Leptolyngbya</taxon>
    </lineage>
</organism>
<feature type="compositionally biased region" description="Basic and acidic residues" evidence="2">
    <location>
        <begin position="249"/>
        <end position="262"/>
    </location>
</feature>
<sequence length="290" mass="32862">MAEIVRQSEVLNQTVLDRGSMQELGQIEVLWMYPKVHRVLGFICKSGWLGSKKTAFNLDQLDTIGSNGVLVNSAPVETDAEKVKKLESLVGSEVWTDRGDQVGRIVDYLFDLETGEIQHYLYVSDGWGGIVGSVYLLPANYILRFGNQRVLVPQESVESFAVYRGGVQEKFSKVKDRLKEERSQVTQQVSQEVKSLAELAREKARRLKEKALSVAEQTYEFVEEIALEETEPYTAPSSDPDPWDDWEMEPSKKPEVKTKPEVKAPQPQSQPQSQRSQSSTSDVWDDDDWT</sequence>
<dbReference type="InterPro" id="IPR027275">
    <property type="entry name" value="PRC-brl_dom"/>
</dbReference>
<dbReference type="Proteomes" id="UP000217895">
    <property type="component" value="Chromosome"/>
</dbReference>
<keyword evidence="1" id="KW-0175">Coiled coil</keyword>
<feature type="domain" description="PRC-barrel" evidence="3">
    <location>
        <begin position="84"/>
        <end position="153"/>
    </location>
</feature>